<accession>A0A6G1XB28</accession>
<name>A0A6G1XB28_9BACI</name>
<dbReference type="EMBL" id="WJNH01000016">
    <property type="protein sequence ID" value="MRG88115.1"/>
    <property type="molecule type" value="Genomic_DNA"/>
</dbReference>
<dbReference type="AlphaFoldDB" id="A0A6G1XB28"/>
<proteinExistence type="predicted"/>
<reference evidence="1 2" key="1">
    <citation type="submission" date="2019-11" db="EMBL/GenBank/DDBJ databases">
        <authorList>
            <person name="Li J."/>
        </authorList>
    </citation>
    <scope>NUCLEOTIDE SEQUENCE [LARGE SCALE GENOMIC DNA]</scope>
    <source>
        <strain evidence="1 2">J4</strain>
    </source>
</reference>
<protein>
    <submittedName>
        <fullName evidence="1">Uncharacterized protein</fullName>
    </submittedName>
</protein>
<comment type="caution">
    <text evidence="1">The sequence shown here is derived from an EMBL/GenBank/DDBJ whole genome shotgun (WGS) entry which is preliminary data.</text>
</comment>
<keyword evidence="2" id="KW-1185">Reference proteome</keyword>
<sequence>MATVYSGDKLKNYLLQKDNDIQTIKFELYNLSVKEESIDDLSNANLYFLAKQKPIPLVYECKLFKSAKEVEDFRNQPLKDFEHVVLYEILKGKEINKYNGFYGELELAEFYSNLKSTKKVKKEDIDENSFYMFVEDVILKIKLEL</sequence>
<gene>
    <name evidence="1" type="ORF">GH754_17810</name>
</gene>
<dbReference type="RefSeq" id="WP_153729994.1">
    <property type="nucleotide sequence ID" value="NZ_WJNH01000016.1"/>
</dbReference>
<dbReference type="Proteomes" id="UP000480185">
    <property type="component" value="Unassembled WGS sequence"/>
</dbReference>
<organism evidence="1 2">
    <name type="scientific">Salinibacillus xinjiangensis</name>
    <dbReference type="NCBI Taxonomy" id="1229268"/>
    <lineage>
        <taxon>Bacteria</taxon>
        <taxon>Bacillati</taxon>
        <taxon>Bacillota</taxon>
        <taxon>Bacilli</taxon>
        <taxon>Bacillales</taxon>
        <taxon>Bacillaceae</taxon>
        <taxon>Salinibacillus</taxon>
    </lineage>
</organism>
<evidence type="ECO:0000313" key="1">
    <source>
        <dbReference type="EMBL" id="MRG88115.1"/>
    </source>
</evidence>
<evidence type="ECO:0000313" key="2">
    <source>
        <dbReference type="Proteomes" id="UP000480185"/>
    </source>
</evidence>
<dbReference type="OrthoDB" id="2966940at2"/>